<organism evidence="1 2">
    <name type="scientific">Enterobacteria phage T2</name>
    <name type="common">Bacteriophage T2</name>
    <dbReference type="NCBI Taxonomy" id="2060721"/>
    <lineage>
        <taxon>Viruses</taxon>
        <taxon>Duplodnaviria</taxon>
        <taxon>Heunggongvirae</taxon>
        <taxon>Uroviricota</taxon>
        <taxon>Caudoviricetes</taxon>
        <taxon>Pantevenvirales</taxon>
        <taxon>Straboviridae</taxon>
        <taxon>Tevenvirinae</taxon>
        <taxon>Tequatrovirus</taxon>
        <taxon>Tequatrovirus T2</taxon>
    </lineage>
</organism>
<sequence length="35" mass="4329">MNKLEIVNELRRCAEPTQEGWDIWYHSLSWNYCKD</sequence>
<dbReference type="EMBL" id="MH751506">
    <property type="protein sequence ID" value="AYD82848.1"/>
    <property type="molecule type" value="Genomic_DNA"/>
</dbReference>
<evidence type="ECO:0000313" key="1">
    <source>
        <dbReference type="EMBL" id="AYD82848.1"/>
    </source>
</evidence>
<accession>A0A386KBB9</accession>
<name>A0A386KBB9_BPT2</name>
<protein>
    <submittedName>
        <fullName evidence="1">Uncharacterized protein</fullName>
    </submittedName>
</protein>
<proteinExistence type="predicted"/>
<reference evidence="2" key="1">
    <citation type="submission" date="2018-08" db="EMBL/GenBank/DDBJ databases">
        <authorList>
            <person name="Nolan J.M."/>
            <person name="Rowe R.D."/>
            <person name="Miller E.S."/>
            <person name="Karam J.D."/>
        </authorList>
    </citation>
    <scope>NUCLEOTIDE SEQUENCE [LARGE SCALE GENOMIC DNA]</scope>
</reference>
<organismHost>
    <name type="scientific">Escherichia coli</name>
    <dbReference type="NCBI Taxonomy" id="562"/>
</organismHost>
<dbReference type="Proteomes" id="UP000272349">
    <property type="component" value="Segment"/>
</dbReference>
<evidence type="ECO:0000313" key="2">
    <source>
        <dbReference type="Proteomes" id="UP000272349"/>
    </source>
</evidence>